<proteinExistence type="predicted"/>
<reference evidence="1" key="2">
    <citation type="journal article" date="2021" name="Genome Biol. Evol.">
        <title>Developing a high-quality reference genome for a parasitic bivalve with doubly uniparental inheritance (Bivalvia: Unionida).</title>
        <authorList>
            <person name="Smith C.H."/>
        </authorList>
    </citation>
    <scope>NUCLEOTIDE SEQUENCE</scope>
    <source>
        <strain evidence="1">CHS0354</strain>
        <tissue evidence="1">Mantle</tissue>
    </source>
</reference>
<accession>A0AAE0W3E7</accession>
<name>A0AAE0W3E7_9BIVA</name>
<dbReference type="EMBL" id="JAEAOA010000511">
    <property type="protein sequence ID" value="KAK3598815.1"/>
    <property type="molecule type" value="Genomic_DNA"/>
</dbReference>
<gene>
    <name evidence="1" type="ORF">CHS0354_007418</name>
</gene>
<reference evidence="1" key="1">
    <citation type="journal article" date="2021" name="Genome Biol. Evol.">
        <title>A High-Quality Reference Genome for a Parasitic Bivalve with Doubly Uniparental Inheritance (Bivalvia: Unionida).</title>
        <authorList>
            <person name="Smith C.H."/>
        </authorList>
    </citation>
    <scope>NUCLEOTIDE SEQUENCE</scope>
    <source>
        <strain evidence="1">CHS0354</strain>
    </source>
</reference>
<protein>
    <submittedName>
        <fullName evidence="1">Uncharacterized protein</fullName>
    </submittedName>
</protein>
<organism evidence="1 2">
    <name type="scientific">Potamilus streckersoni</name>
    <dbReference type="NCBI Taxonomy" id="2493646"/>
    <lineage>
        <taxon>Eukaryota</taxon>
        <taxon>Metazoa</taxon>
        <taxon>Spiralia</taxon>
        <taxon>Lophotrochozoa</taxon>
        <taxon>Mollusca</taxon>
        <taxon>Bivalvia</taxon>
        <taxon>Autobranchia</taxon>
        <taxon>Heteroconchia</taxon>
        <taxon>Palaeoheterodonta</taxon>
        <taxon>Unionida</taxon>
        <taxon>Unionoidea</taxon>
        <taxon>Unionidae</taxon>
        <taxon>Ambleminae</taxon>
        <taxon>Lampsilini</taxon>
        <taxon>Potamilus</taxon>
    </lineage>
</organism>
<dbReference type="AlphaFoldDB" id="A0AAE0W3E7"/>
<keyword evidence="2" id="KW-1185">Reference proteome</keyword>
<comment type="caution">
    <text evidence="1">The sequence shown here is derived from an EMBL/GenBank/DDBJ whole genome shotgun (WGS) entry which is preliminary data.</text>
</comment>
<dbReference type="Proteomes" id="UP001195483">
    <property type="component" value="Unassembled WGS sequence"/>
</dbReference>
<reference evidence="1" key="3">
    <citation type="submission" date="2023-05" db="EMBL/GenBank/DDBJ databases">
        <authorList>
            <person name="Smith C.H."/>
        </authorList>
    </citation>
    <scope>NUCLEOTIDE SEQUENCE</scope>
    <source>
        <strain evidence="1">CHS0354</strain>
        <tissue evidence="1">Mantle</tissue>
    </source>
</reference>
<evidence type="ECO:0000313" key="2">
    <source>
        <dbReference type="Proteomes" id="UP001195483"/>
    </source>
</evidence>
<sequence length="113" mass="12632">MLCNLLLEVQSDYAISSDDVECTNIFEHTIGTGTAHTILQPPRRISQAKCSTREGTAIKNGGGGNHRVFFIEPLVLSYRTHWQSRHEPPHNVGIEHSYCLDSVNIIKESGVTW</sequence>
<evidence type="ECO:0000313" key="1">
    <source>
        <dbReference type="EMBL" id="KAK3598815.1"/>
    </source>
</evidence>